<keyword evidence="2" id="KW-0808">Transferase</keyword>
<accession>A0A0R2NVH8</accession>
<evidence type="ECO:0000313" key="2">
    <source>
        <dbReference type="EMBL" id="KRO29436.1"/>
    </source>
</evidence>
<dbReference type="Gene3D" id="3.40.50.2000">
    <property type="entry name" value="Glycogen Phosphorylase B"/>
    <property type="match status" value="2"/>
</dbReference>
<dbReference type="SUPFAM" id="SSF53756">
    <property type="entry name" value="UDP-Glycosyltransferase/glycogen phosphorylase"/>
    <property type="match status" value="1"/>
</dbReference>
<dbReference type="EMBL" id="AYGX02000006">
    <property type="protein sequence ID" value="KRO29436.1"/>
    <property type="molecule type" value="Genomic_DNA"/>
</dbReference>
<dbReference type="Pfam" id="PF00534">
    <property type="entry name" value="Glycos_transf_1"/>
    <property type="match status" value="1"/>
</dbReference>
<dbReference type="GO" id="GO:0016757">
    <property type="term" value="F:glycosyltransferase activity"/>
    <property type="evidence" value="ECO:0007669"/>
    <property type="project" value="InterPro"/>
</dbReference>
<reference evidence="2 3" key="1">
    <citation type="journal article" date="2015" name="Genome Announc.">
        <title>Expanding the biotechnology potential of lactobacilli through comparative genomics of 213 strains and associated genera.</title>
        <authorList>
            <person name="Sun Z."/>
            <person name="Harris H.M."/>
            <person name="McCann A."/>
            <person name="Guo C."/>
            <person name="Argimon S."/>
            <person name="Zhang W."/>
            <person name="Yang X."/>
            <person name="Jeffery I.B."/>
            <person name="Cooney J.C."/>
            <person name="Kagawa T.F."/>
            <person name="Liu W."/>
            <person name="Song Y."/>
            <person name="Salvetti E."/>
            <person name="Wrobel A."/>
            <person name="Rasinkangas P."/>
            <person name="Parkhill J."/>
            <person name="Rea M.C."/>
            <person name="O'Sullivan O."/>
            <person name="Ritari J."/>
            <person name="Douillard F.P."/>
            <person name="Paul Ross R."/>
            <person name="Yang R."/>
            <person name="Briner A.E."/>
            <person name="Felis G.E."/>
            <person name="de Vos W.M."/>
            <person name="Barrangou R."/>
            <person name="Klaenhammer T.R."/>
            <person name="Caufield P.W."/>
            <person name="Cui Y."/>
            <person name="Zhang H."/>
            <person name="O'Toole P.W."/>
        </authorList>
    </citation>
    <scope>NUCLEOTIDE SEQUENCE [LARGE SCALE GENOMIC DNA]</scope>
    <source>
        <strain evidence="2 3">DSM 21115</strain>
    </source>
</reference>
<keyword evidence="3" id="KW-1185">Reference proteome</keyword>
<comment type="caution">
    <text evidence="2">The sequence shown here is derived from an EMBL/GenBank/DDBJ whole genome shotgun (WGS) entry which is preliminary data.</text>
</comment>
<evidence type="ECO:0000313" key="3">
    <source>
        <dbReference type="Proteomes" id="UP000050920"/>
    </source>
</evidence>
<proteinExistence type="predicted"/>
<name>A0A0R2NVH8_9LACO</name>
<dbReference type="InterPro" id="IPR050194">
    <property type="entry name" value="Glycosyltransferase_grp1"/>
</dbReference>
<feature type="domain" description="Glycosyl transferase family 1" evidence="1">
    <location>
        <begin position="178"/>
        <end position="307"/>
    </location>
</feature>
<sequence length="364" mass="41785">MKIMHFISGVKSGGVEQMLVNYTEKINQHKNVVEYIIYQHSPNKVSLKKLNDAGNICIRVADKRTHPIKNFIETYSLIKKYNPDIIHAHMNLLNFLPLFAGKLNGVKIRISHSHIAHINISSRVLEKIFKFLNVLTANFLLSCGTKAGQYMYGNNRYIIIPNSIDVPQFVFNSEMRLRTRKKLGINQHDILLGNIGRLTEQKNQMFLLDILRRLKTFEQNYKLVIIGSGEKKVEISKMIRDYGLDKDVLLVSPIKNVANLYDAMDVFLLPSLYEGFPVSAIEAQVSGLPTILSSEIDKSAKIIESTKFDNIDMANDWVKDISKCHIKNNRQVHVESFSQFNIENTYTKLYDLYKELFKNGGRKS</sequence>
<dbReference type="AlphaFoldDB" id="A0A0R2NVH8"/>
<dbReference type="RefSeq" id="WP_024624179.1">
    <property type="nucleotide sequence ID" value="NZ_AYGX02000006.1"/>
</dbReference>
<gene>
    <name evidence="2" type="ORF">DY78_GL000267</name>
</gene>
<protein>
    <submittedName>
        <fullName evidence="2">Glycosyltransferase</fullName>
    </submittedName>
</protein>
<evidence type="ECO:0000259" key="1">
    <source>
        <dbReference type="Pfam" id="PF00534"/>
    </source>
</evidence>
<organism evidence="2 3">
    <name type="scientific">Lactiplantibacillus fabifermentans DSM 21115</name>
    <dbReference type="NCBI Taxonomy" id="1413187"/>
    <lineage>
        <taxon>Bacteria</taxon>
        <taxon>Bacillati</taxon>
        <taxon>Bacillota</taxon>
        <taxon>Bacilli</taxon>
        <taxon>Lactobacillales</taxon>
        <taxon>Lactobacillaceae</taxon>
        <taxon>Lactiplantibacillus</taxon>
    </lineage>
</organism>
<dbReference type="InterPro" id="IPR001296">
    <property type="entry name" value="Glyco_trans_1"/>
</dbReference>
<dbReference type="PANTHER" id="PTHR45947">
    <property type="entry name" value="SULFOQUINOVOSYL TRANSFERASE SQD2"/>
    <property type="match status" value="1"/>
</dbReference>
<dbReference type="PANTHER" id="PTHR45947:SF3">
    <property type="entry name" value="SULFOQUINOVOSYL TRANSFERASE SQD2"/>
    <property type="match status" value="1"/>
</dbReference>
<dbReference type="Proteomes" id="UP000050920">
    <property type="component" value="Unassembled WGS sequence"/>
</dbReference>